<accession>A0ACC0KPI5</accession>
<comment type="caution">
    <text evidence="1">The sequence shown here is derived from an EMBL/GenBank/DDBJ whole genome shotgun (WGS) entry which is preliminary data.</text>
</comment>
<proteinExistence type="predicted"/>
<evidence type="ECO:0000313" key="2">
    <source>
        <dbReference type="Proteomes" id="UP001064048"/>
    </source>
</evidence>
<gene>
    <name evidence="1" type="ORF">MSG28_010706</name>
</gene>
<reference evidence="1 2" key="1">
    <citation type="journal article" date="2022" name="Genome Biol. Evol.">
        <title>The Spruce Budworm Genome: Reconstructing the Evolutionary History of Antifreeze Proteins.</title>
        <authorList>
            <person name="Beliveau C."/>
            <person name="Gagne P."/>
            <person name="Picq S."/>
            <person name="Vernygora O."/>
            <person name="Keeling C.I."/>
            <person name="Pinkney K."/>
            <person name="Doucet D."/>
            <person name="Wen F."/>
            <person name="Johnston J.S."/>
            <person name="Maaroufi H."/>
            <person name="Boyle B."/>
            <person name="Laroche J."/>
            <person name="Dewar K."/>
            <person name="Juretic N."/>
            <person name="Blackburn G."/>
            <person name="Nisole A."/>
            <person name="Brunet B."/>
            <person name="Brandao M."/>
            <person name="Lumley L."/>
            <person name="Duan J."/>
            <person name="Quan G."/>
            <person name="Lucarotti C.J."/>
            <person name="Roe A.D."/>
            <person name="Sperling F.A.H."/>
            <person name="Levesque R.C."/>
            <person name="Cusson M."/>
        </authorList>
    </citation>
    <scope>NUCLEOTIDE SEQUENCE [LARGE SCALE GENOMIC DNA]</scope>
    <source>
        <strain evidence="1">Glfc:IPQL:Cfum</strain>
    </source>
</reference>
<dbReference type="EMBL" id="CM046118">
    <property type="protein sequence ID" value="KAI8438062.1"/>
    <property type="molecule type" value="Genomic_DNA"/>
</dbReference>
<evidence type="ECO:0000313" key="1">
    <source>
        <dbReference type="EMBL" id="KAI8438062.1"/>
    </source>
</evidence>
<name>A0ACC0KPI5_CHOFU</name>
<dbReference type="Proteomes" id="UP001064048">
    <property type="component" value="Chromosome 18"/>
</dbReference>
<protein>
    <submittedName>
        <fullName evidence="1">Uncharacterized protein</fullName>
    </submittedName>
</protein>
<sequence length="609" mass="70228">MSIIYFHIAHATNFSPAQYWIVLFCCDLILYWMLVGIMSAVLFCVMYLVAPVHFMDRDLSEATVISQIFYGDVYNYAERLLSLSPQYNVAHAFIRMTQIFVYNSECVLFNNRDLCSSNMLHRCCQKCGIMEPCFERISYLSRMGILDEVIATLISGVLFISLLAVWEYKIVQRFTSRFLARWVYRTQSVPVGAEGATRDLRDVKAKVLEMKLKRTIGIKKDTYGEHLLVHNLTRRDSGRYILRNISFGIGKGQALAVVGLKRHGRLRLCEILAGYRLPSDGNAYTISKWNLFTKPVNYARNVSLCCFENTPLPPWMTVFDALVLIAVLRGVPRKHVKEEVQELIDALELHDRANMDVCRLHLNERTRLNFAAAVVGAPPVLVLDECTAYQKYSINRAMYYILYHLRKQGHAIFVSSASVESHMPVTNHLAILLDGQIYDIDSVDRFVERYGQRGYTVVVHLKDELDVRPMFSRYFKMFIVNDTADVLANVQVLDPLNYAQIFSTMEQLLKDHSQVYSYIISAIPMDYIYNKILTQSTGCAPTSHSVFPWWTYCCMRKAKKRRPSYITLGRLEKFDKKYDITTLKELPCSPVRVQTLRSARSGRWASDWD</sequence>
<organism evidence="1 2">
    <name type="scientific">Choristoneura fumiferana</name>
    <name type="common">Spruce budworm moth</name>
    <name type="synonym">Archips fumiferana</name>
    <dbReference type="NCBI Taxonomy" id="7141"/>
    <lineage>
        <taxon>Eukaryota</taxon>
        <taxon>Metazoa</taxon>
        <taxon>Ecdysozoa</taxon>
        <taxon>Arthropoda</taxon>
        <taxon>Hexapoda</taxon>
        <taxon>Insecta</taxon>
        <taxon>Pterygota</taxon>
        <taxon>Neoptera</taxon>
        <taxon>Endopterygota</taxon>
        <taxon>Lepidoptera</taxon>
        <taxon>Glossata</taxon>
        <taxon>Ditrysia</taxon>
        <taxon>Tortricoidea</taxon>
        <taxon>Tortricidae</taxon>
        <taxon>Tortricinae</taxon>
        <taxon>Choristoneura</taxon>
    </lineage>
</organism>
<keyword evidence="2" id="KW-1185">Reference proteome</keyword>